<keyword evidence="5" id="KW-0832">Ubl conjugation</keyword>
<dbReference type="Ensembl" id="ENSCVAT00000009243.1">
    <property type="protein sequence ID" value="ENSCVAP00000003909.1"/>
    <property type="gene ID" value="ENSCVAG00000005165.1"/>
</dbReference>
<dbReference type="CDD" id="cd00074">
    <property type="entry name" value="HFD_H2A"/>
    <property type="match status" value="1"/>
</dbReference>
<evidence type="ECO:0000256" key="6">
    <source>
        <dbReference type="ARBA" id="ARBA00023125"/>
    </source>
</evidence>
<dbReference type="InterPro" id="IPR009072">
    <property type="entry name" value="Histone-fold"/>
</dbReference>
<comment type="similarity">
    <text evidence="3 9">Belongs to the histone H2A family.</text>
</comment>
<keyword evidence="8 9" id="KW-0544">Nucleosome core</keyword>
<keyword evidence="13" id="KW-1185">Reference proteome</keyword>
<keyword evidence="4 9" id="KW-0158">Chromosome</keyword>
<dbReference type="GO" id="GO:0005634">
    <property type="term" value="C:nucleus"/>
    <property type="evidence" value="ECO:0007669"/>
    <property type="project" value="UniProtKB-SubCell"/>
</dbReference>
<dbReference type="GeneID" id="107096859"/>
<dbReference type="STRING" id="28743.ENSCVAP00000003909"/>
<dbReference type="InterPro" id="IPR007125">
    <property type="entry name" value="H2A/H2B/H3"/>
</dbReference>
<dbReference type="GO" id="GO:0046982">
    <property type="term" value="F:protein heterodimerization activity"/>
    <property type="evidence" value="ECO:0007669"/>
    <property type="project" value="InterPro"/>
</dbReference>
<dbReference type="PANTHER" id="PTHR23430">
    <property type="entry name" value="HISTONE H2A"/>
    <property type="match status" value="1"/>
</dbReference>
<dbReference type="SMART" id="SM00414">
    <property type="entry name" value="H2A"/>
    <property type="match status" value="1"/>
</dbReference>
<evidence type="ECO:0000313" key="12">
    <source>
        <dbReference type="Ensembl" id="ENSCVAP00000003909.1"/>
    </source>
</evidence>
<dbReference type="InterPro" id="IPR032454">
    <property type="entry name" value="Histone_H2A_C"/>
</dbReference>
<evidence type="ECO:0000313" key="13">
    <source>
        <dbReference type="Proteomes" id="UP000265020"/>
    </source>
</evidence>
<reference evidence="12" key="2">
    <citation type="submission" date="2025-09" db="UniProtKB">
        <authorList>
            <consortium name="Ensembl"/>
        </authorList>
    </citation>
    <scope>IDENTIFICATION</scope>
</reference>
<comment type="subcellular location">
    <subcellularLocation>
        <location evidence="2">Chromosome</location>
    </subcellularLocation>
    <subcellularLocation>
        <location evidence="1 9">Nucleus</location>
    </subcellularLocation>
</comment>
<dbReference type="Proteomes" id="UP000265020">
    <property type="component" value="Unassembled WGS sequence"/>
</dbReference>
<dbReference type="FunFam" id="1.10.20.10:FF:000008">
    <property type="entry name" value="Histone H2A"/>
    <property type="match status" value="1"/>
</dbReference>
<dbReference type="SUPFAM" id="SSF47113">
    <property type="entry name" value="Histone-fold"/>
    <property type="match status" value="1"/>
</dbReference>
<comment type="subunit">
    <text evidence="9">The nucleosome is a histone octamer containing two molecules each of H2A, H2B, H3 and H4 assembled in one H3-H4 heterotetramer and two H2A-H2B heterodimers. The octamer wraps approximately 147 bp of DNA.</text>
</comment>
<dbReference type="PRINTS" id="PR00620">
    <property type="entry name" value="HISTONEH2A"/>
</dbReference>
<evidence type="ECO:0000259" key="11">
    <source>
        <dbReference type="Pfam" id="PF16211"/>
    </source>
</evidence>
<dbReference type="GO" id="GO:0003677">
    <property type="term" value="F:DNA binding"/>
    <property type="evidence" value="ECO:0007669"/>
    <property type="project" value="UniProtKB-KW"/>
</dbReference>
<dbReference type="OrthoDB" id="9421954at2759"/>
<keyword evidence="6 9" id="KW-0238">DNA-binding</keyword>
<dbReference type="GeneTree" id="ENSGT00940000153118"/>
<evidence type="ECO:0000256" key="8">
    <source>
        <dbReference type="ARBA" id="ARBA00023269"/>
    </source>
</evidence>
<proteinExistence type="inferred from homology"/>
<dbReference type="Gene3D" id="1.10.20.10">
    <property type="entry name" value="Histone, subunit A"/>
    <property type="match status" value="1"/>
</dbReference>
<accession>A0A3Q2CFP9</accession>
<reference evidence="12" key="1">
    <citation type="submission" date="2025-08" db="UniProtKB">
        <authorList>
            <consortium name="Ensembl"/>
        </authorList>
    </citation>
    <scope>IDENTIFICATION</scope>
</reference>
<sequence>MSGRGKKAAPKSKSTVSRSLRAGVTFPVGRIHRLLRKGNYADRIGNGAAVYLAAVLEYLCAELLELAGNASSDNKKQRIAPRHILLAVKNDEELKELLAGVTFSEGGVIPNIHAQLLPKRTKAAKEDAPSKDVQSQEF</sequence>
<organism evidence="12 13">
    <name type="scientific">Cyprinodon variegatus</name>
    <name type="common">Sheepshead minnow</name>
    <dbReference type="NCBI Taxonomy" id="28743"/>
    <lineage>
        <taxon>Eukaryota</taxon>
        <taxon>Metazoa</taxon>
        <taxon>Chordata</taxon>
        <taxon>Craniata</taxon>
        <taxon>Vertebrata</taxon>
        <taxon>Euteleostomi</taxon>
        <taxon>Actinopterygii</taxon>
        <taxon>Neopterygii</taxon>
        <taxon>Teleostei</taxon>
        <taxon>Neoteleostei</taxon>
        <taxon>Acanthomorphata</taxon>
        <taxon>Ovalentaria</taxon>
        <taxon>Atherinomorphae</taxon>
        <taxon>Cyprinodontiformes</taxon>
        <taxon>Cyprinodontidae</taxon>
        <taxon>Cyprinodon</taxon>
    </lineage>
</organism>
<evidence type="ECO:0000256" key="3">
    <source>
        <dbReference type="ARBA" id="ARBA00010691"/>
    </source>
</evidence>
<dbReference type="Pfam" id="PF00125">
    <property type="entry name" value="Histone"/>
    <property type="match status" value="1"/>
</dbReference>
<name>A0A3Q2CFP9_CYPVA</name>
<dbReference type="GO" id="GO:0000786">
    <property type="term" value="C:nucleosome"/>
    <property type="evidence" value="ECO:0007669"/>
    <property type="project" value="UniProtKB-KW"/>
</dbReference>
<evidence type="ECO:0000256" key="7">
    <source>
        <dbReference type="ARBA" id="ARBA00023242"/>
    </source>
</evidence>
<feature type="domain" description="Histone H2A C-terminal" evidence="11">
    <location>
        <begin position="92"/>
        <end position="125"/>
    </location>
</feature>
<dbReference type="GO" id="GO:0030527">
    <property type="term" value="F:structural constituent of chromatin"/>
    <property type="evidence" value="ECO:0007669"/>
    <property type="project" value="InterPro"/>
</dbReference>
<dbReference type="Pfam" id="PF16211">
    <property type="entry name" value="Histone_H2A_C"/>
    <property type="match status" value="1"/>
</dbReference>
<evidence type="ECO:0000256" key="4">
    <source>
        <dbReference type="ARBA" id="ARBA00022454"/>
    </source>
</evidence>
<dbReference type="OMA" id="HRIAPRH"/>
<evidence type="ECO:0000256" key="5">
    <source>
        <dbReference type="ARBA" id="ARBA00022843"/>
    </source>
</evidence>
<keyword evidence="7 9" id="KW-0539">Nucleus</keyword>
<evidence type="ECO:0000256" key="2">
    <source>
        <dbReference type="ARBA" id="ARBA00004286"/>
    </source>
</evidence>
<dbReference type="AlphaFoldDB" id="A0A3Q2CFP9"/>
<protein>
    <recommendedName>
        <fullName evidence="9">Histone H2A</fullName>
    </recommendedName>
</protein>
<evidence type="ECO:0000259" key="10">
    <source>
        <dbReference type="Pfam" id="PF00125"/>
    </source>
</evidence>
<evidence type="ECO:0000256" key="1">
    <source>
        <dbReference type="ARBA" id="ARBA00004123"/>
    </source>
</evidence>
<feature type="domain" description="Core Histone H2A/H2B/H3" evidence="10">
    <location>
        <begin position="5"/>
        <end position="89"/>
    </location>
</feature>
<evidence type="ECO:0000256" key="9">
    <source>
        <dbReference type="RuleBase" id="RU003767"/>
    </source>
</evidence>
<dbReference type="InterPro" id="IPR002119">
    <property type="entry name" value="Histone_H2A"/>
</dbReference>
<dbReference type="RefSeq" id="XP_015249222.1">
    <property type="nucleotide sequence ID" value="XM_015393736.1"/>
</dbReference>
<dbReference type="KEGG" id="cvg:107096859"/>